<dbReference type="Pfam" id="PF00386">
    <property type="entry name" value="C1q"/>
    <property type="match status" value="1"/>
</dbReference>
<dbReference type="EMBL" id="CP111020">
    <property type="protein sequence ID" value="WAR14335.1"/>
    <property type="molecule type" value="Genomic_DNA"/>
</dbReference>
<accession>A0ABY7EYA4</accession>
<dbReference type="InterPro" id="IPR001073">
    <property type="entry name" value="C1q_dom"/>
</dbReference>
<feature type="signal peptide" evidence="5">
    <location>
        <begin position="1"/>
        <end position="20"/>
    </location>
</feature>
<evidence type="ECO:0000313" key="9">
    <source>
        <dbReference type="Proteomes" id="UP001164746"/>
    </source>
</evidence>
<dbReference type="PANTHER" id="PTHR22923:SF102">
    <property type="entry name" value="CEREBELLIN 13-RELATED"/>
    <property type="match status" value="1"/>
</dbReference>
<dbReference type="EMBL" id="CP111020">
    <property type="protein sequence ID" value="WAR14392.1"/>
    <property type="molecule type" value="Genomic_DNA"/>
</dbReference>
<dbReference type="Gene3D" id="2.60.120.40">
    <property type="match status" value="1"/>
</dbReference>
<dbReference type="InterPro" id="IPR050822">
    <property type="entry name" value="Cerebellin_Synaptic_Org"/>
</dbReference>
<keyword evidence="3 5" id="KW-0732">Signal</keyword>
<organism evidence="7 9">
    <name type="scientific">Mya arenaria</name>
    <name type="common">Soft-shell clam</name>
    <dbReference type="NCBI Taxonomy" id="6604"/>
    <lineage>
        <taxon>Eukaryota</taxon>
        <taxon>Metazoa</taxon>
        <taxon>Spiralia</taxon>
        <taxon>Lophotrochozoa</taxon>
        <taxon>Mollusca</taxon>
        <taxon>Bivalvia</taxon>
        <taxon>Autobranchia</taxon>
        <taxon>Heteroconchia</taxon>
        <taxon>Euheterodonta</taxon>
        <taxon>Imparidentia</taxon>
        <taxon>Neoheterodontei</taxon>
        <taxon>Myida</taxon>
        <taxon>Myoidea</taxon>
        <taxon>Myidae</taxon>
        <taxon>Mya</taxon>
    </lineage>
</organism>
<gene>
    <name evidence="7" type="ORF">MAR_004440</name>
    <name evidence="8" type="ORF">MAR_004497</name>
</gene>
<dbReference type="Proteomes" id="UP001164746">
    <property type="component" value="Chromosome 9"/>
</dbReference>
<comment type="subcellular location">
    <subcellularLocation>
        <location evidence="1">Secreted</location>
    </subcellularLocation>
</comment>
<feature type="coiled-coil region" evidence="4">
    <location>
        <begin position="33"/>
        <end position="60"/>
    </location>
</feature>
<evidence type="ECO:0000313" key="7">
    <source>
        <dbReference type="EMBL" id="WAR14335.1"/>
    </source>
</evidence>
<evidence type="ECO:0000313" key="8">
    <source>
        <dbReference type="EMBL" id="WAR14392.1"/>
    </source>
</evidence>
<dbReference type="PANTHER" id="PTHR22923">
    <property type="entry name" value="CEREBELLIN-RELATED"/>
    <property type="match status" value="1"/>
</dbReference>
<evidence type="ECO:0000256" key="4">
    <source>
        <dbReference type="SAM" id="Coils"/>
    </source>
</evidence>
<dbReference type="SUPFAM" id="SSF49842">
    <property type="entry name" value="TNF-like"/>
    <property type="match status" value="1"/>
</dbReference>
<evidence type="ECO:0000259" key="6">
    <source>
        <dbReference type="PROSITE" id="PS50871"/>
    </source>
</evidence>
<keyword evidence="2" id="KW-0964">Secreted</keyword>
<reference evidence="7" key="1">
    <citation type="submission" date="2022-11" db="EMBL/GenBank/DDBJ databases">
        <title>Centuries of genome instability and evolution in soft-shell clam transmissible cancer (bioRxiv).</title>
        <authorList>
            <person name="Hart S.F.M."/>
            <person name="Yonemitsu M.A."/>
            <person name="Giersch R.M."/>
            <person name="Beal B.F."/>
            <person name="Arriagada G."/>
            <person name="Davis B.W."/>
            <person name="Ostrander E.A."/>
            <person name="Goff S.P."/>
            <person name="Metzger M.J."/>
        </authorList>
    </citation>
    <scope>NUCLEOTIDE SEQUENCE</scope>
    <source>
        <strain evidence="7">MELC-2E11</strain>
        <tissue evidence="7">Siphon/mantle</tissue>
    </source>
</reference>
<dbReference type="SMART" id="SM00110">
    <property type="entry name" value="C1Q"/>
    <property type="match status" value="1"/>
</dbReference>
<feature type="chain" id="PRO_5045034263" evidence="5">
    <location>
        <begin position="21"/>
        <end position="312"/>
    </location>
</feature>
<name>A0ABY7EYA4_MYAAR</name>
<evidence type="ECO:0000256" key="1">
    <source>
        <dbReference type="ARBA" id="ARBA00004613"/>
    </source>
</evidence>
<evidence type="ECO:0000256" key="5">
    <source>
        <dbReference type="SAM" id="SignalP"/>
    </source>
</evidence>
<protein>
    <submittedName>
        <fullName evidence="7">C1QL2-like protein</fullName>
    </submittedName>
</protein>
<keyword evidence="9" id="KW-1185">Reference proteome</keyword>
<proteinExistence type="predicted"/>
<evidence type="ECO:0000256" key="2">
    <source>
        <dbReference type="ARBA" id="ARBA00022525"/>
    </source>
</evidence>
<keyword evidence="4" id="KW-0175">Coiled coil</keyword>
<dbReference type="PRINTS" id="PR00007">
    <property type="entry name" value="COMPLEMNTC1Q"/>
</dbReference>
<sequence length="312" mass="34949">MRNACLAATITLFLSGSILCSSDNLLGKLMYKVLTVEERMDNLETQFQSALNEMNEKLDTITKLLSTKTPSIDNTVGDMKETIASTVAEIVKSQYTVLGTFVKKEKTVLSETKRELEAQGYKHKVDIEQALQHNEEKIEKHAQLLTSKYIEMSSGFDGSFNNLTFQTKTELDKQDRTFVSFSTRLTTKLPNTAAGTIIKFDQIINNYGSHYNSNTGKFTVPVSGMYLFIFYIASHSEGTTNQAHVGLYVDKTLKTAAISDSTNGDNNDNGGNSVIVQLDREQEVYIKTYTWPDKHDIWAWKTTFSGALLHSV</sequence>
<dbReference type="InterPro" id="IPR008983">
    <property type="entry name" value="Tumour_necrosis_fac-like_dom"/>
</dbReference>
<feature type="domain" description="C1q" evidence="6">
    <location>
        <begin position="174"/>
        <end position="312"/>
    </location>
</feature>
<evidence type="ECO:0000256" key="3">
    <source>
        <dbReference type="ARBA" id="ARBA00022729"/>
    </source>
</evidence>
<dbReference type="PROSITE" id="PS50871">
    <property type="entry name" value="C1Q"/>
    <property type="match status" value="1"/>
</dbReference>